<feature type="region of interest" description="Disordered" evidence="1">
    <location>
        <begin position="44"/>
        <end position="78"/>
    </location>
</feature>
<keyword evidence="3" id="KW-1185">Reference proteome</keyword>
<sequence>MKLTKEQRLEIGRRIYNNEITKFEAAEKYGISVTTARDYMRMYRDANHLPPKKTSQHAQGSEREATLPAATEPAGLEEIQSMTKDELINALIWERIDNTILKKKYAKKVNAKKKSI</sequence>
<dbReference type="Proteomes" id="UP000606870">
    <property type="component" value="Unassembled WGS sequence"/>
</dbReference>
<comment type="caution">
    <text evidence="2">The sequence shown here is derived from an EMBL/GenBank/DDBJ whole genome shotgun (WGS) entry which is preliminary data.</text>
</comment>
<dbReference type="EMBL" id="JACOGK010000075">
    <property type="protein sequence ID" value="MBC3538028.1"/>
    <property type="molecule type" value="Genomic_DNA"/>
</dbReference>
<dbReference type="SUPFAM" id="SSF48295">
    <property type="entry name" value="TrpR-like"/>
    <property type="match status" value="1"/>
</dbReference>
<evidence type="ECO:0000313" key="2">
    <source>
        <dbReference type="EMBL" id="MBC3538028.1"/>
    </source>
</evidence>
<dbReference type="InterPro" id="IPR010921">
    <property type="entry name" value="Trp_repressor/repl_initiator"/>
</dbReference>
<organism evidence="2 3">
    <name type="scientific">Megasphaera hominis</name>
    <dbReference type="NCBI Taxonomy" id="159836"/>
    <lineage>
        <taxon>Bacteria</taxon>
        <taxon>Bacillati</taxon>
        <taxon>Bacillota</taxon>
        <taxon>Negativicutes</taxon>
        <taxon>Veillonellales</taxon>
        <taxon>Veillonellaceae</taxon>
        <taxon>Megasphaera</taxon>
    </lineage>
</organism>
<accession>A0ABR6VLK7</accession>
<dbReference type="RefSeq" id="WP_186504591.1">
    <property type="nucleotide sequence ID" value="NZ_JACOGK010000075.1"/>
</dbReference>
<proteinExistence type="predicted"/>
<name>A0ABR6VLK7_9FIRM</name>
<gene>
    <name evidence="2" type="ORF">H8J70_12350</name>
</gene>
<protein>
    <recommendedName>
        <fullName evidence="4">Transposase</fullName>
    </recommendedName>
</protein>
<evidence type="ECO:0000256" key="1">
    <source>
        <dbReference type="SAM" id="MobiDB-lite"/>
    </source>
</evidence>
<reference evidence="2 3" key="1">
    <citation type="submission" date="2020-08" db="EMBL/GenBank/DDBJ databases">
        <authorList>
            <person name="Liu C."/>
            <person name="Sun Q."/>
        </authorList>
    </citation>
    <scope>NUCLEOTIDE SEQUENCE [LARGE SCALE GENOMIC DNA]</scope>
    <source>
        <strain evidence="2 3">NSJ-59</strain>
    </source>
</reference>
<evidence type="ECO:0000313" key="3">
    <source>
        <dbReference type="Proteomes" id="UP000606870"/>
    </source>
</evidence>
<evidence type="ECO:0008006" key="4">
    <source>
        <dbReference type="Google" id="ProtNLM"/>
    </source>
</evidence>